<name>A0AAN3M4Y8_ECOLX</name>
<sequence>MPALTQETHPQTGKPGKGRWKNRLTVYFFIFYCSPLFTIRKKIGNTVS</sequence>
<dbReference type="EMBL" id="ADWQ01000058">
    <property type="protein sequence ID" value="EFU32759.1"/>
    <property type="molecule type" value="Genomic_DNA"/>
</dbReference>
<dbReference type="Proteomes" id="UP000005056">
    <property type="component" value="Unassembled WGS sequence"/>
</dbReference>
<keyword evidence="1" id="KW-0472">Membrane</keyword>
<dbReference type="AlphaFoldDB" id="A0AAN3M4Y8"/>
<reference evidence="2 3" key="1">
    <citation type="submission" date="2010-09" db="EMBL/GenBank/DDBJ databases">
        <authorList>
            <person name="Weinstock G."/>
            <person name="Sodergren E."/>
            <person name="Clifton S."/>
            <person name="Fulton L."/>
            <person name="Fulton B."/>
            <person name="Courtney L."/>
            <person name="Fronick C."/>
            <person name="Harrison M."/>
            <person name="Strong C."/>
            <person name="Farmer C."/>
            <person name="Delahaunty K."/>
            <person name="Markovic C."/>
            <person name="Hall O."/>
            <person name="Minx P."/>
            <person name="Tomlinson C."/>
            <person name="Mitreva M."/>
            <person name="Hou S."/>
            <person name="Chen J."/>
            <person name="Wollam A."/>
            <person name="Pepin K.H."/>
            <person name="Johnson M."/>
            <person name="Bhonagiri V."/>
            <person name="Zhang X."/>
            <person name="Suruliraj S."/>
            <person name="Warren W."/>
            <person name="Chinwalla A."/>
            <person name="Mardis E.R."/>
            <person name="Wilson R.K."/>
        </authorList>
    </citation>
    <scope>NUCLEOTIDE SEQUENCE [LARGE SCALE GENOMIC DNA]</scope>
    <source>
        <strain evidence="2 3">MS 85-1</strain>
    </source>
</reference>
<feature type="transmembrane region" description="Helical" evidence="1">
    <location>
        <begin position="20"/>
        <end position="39"/>
    </location>
</feature>
<comment type="caution">
    <text evidence="2">The sequence shown here is derived from an EMBL/GenBank/DDBJ whole genome shotgun (WGS) entry which is preliminary data.</text>
</comment>
<evidence type="ECO:0000256" key="1">
    <source>
        <dbReference type="SAM" id="Phobius"/>
    </source>
</evidence>
<gene>
    <name evidence="2" type="ORF">HMPREF9350_05418</name>
</gene>
<proteinExistence type="predicted"/>
<evidence type="ECO:0000313" key="3">
    <source>
        <dbReference type="Proteomes" id="UP000005056"/>
    </source>
</evidence>
<accession>A0AAN3M4Y8</accession>
<protein>
    <submittedName>
        <fullName evidence="2">Uncharacterized protein</fullName>
    </submittedName>
</protein>
<keyword evidence="1" id="KW-1133">Transmembrane helix</keyword>
<keyword evidence="1" id="KW-0812">Transmembrane</keyword>
<organism evidence="2 3">
    <name type="scientific">Escherichia coli MS 85-1</name>
    <dbReference type="NCBI Taxonomy" id="679202"/>
    <lineage>
        <taxon>Bacteria</taxon>
        <taxon>Pseudomonadati</taxon>
        <taxon>Pseudomonadota</taxon>
        <taxon>Gammaproteobacteria</taxon>
        <taxon>Enterobacterales</taxon>
        <taxon>Enterobacteriaceae</taxon>
        <taxon>Escherichia</taxon>
    </lineage>
</organism>
<evidence type="ECO:0000313" key="2">
    <source>
        <dbReference type="EMBL" id="EFU32759.1"/>
    </source>
</evidence>